<gene>
    <name evidence="2" type="ORF">SAMN05192570_2191</name>
</gene>
<dbReference type="Proteomes" id="UP000198788">
    <property type="component" value="Unassembled WGS sequence"/>
</dbReference>
<dbReference type="STRING" id="871741.SAMN05192570_2191"/>
<name>A0A1I6S5I0_9CAUL</name>
<sequence>MPRLLTYNVHRCEGVDRRVDVGRIAAVIAEHEPDIVCLQELDVGRARTGYVDQACSIADRLSMSYHFHPAMRVEAELYGDAILTHLPERLIRSGPLPSVRGVPRLEPRGALWAAIEIDGATLNVINTHLGLVPREQRLQAAALVGDQWLDHPDCTGPTLLTGDFNATSVTRPYQTLARRLADCQRTLGLRPSVKTFPSSFPAIRIDHCFTSPEVVVTAVQAPFSPLARMASDHLPLIVDFEIRQAEATGVAGTEPAAARA</sequence>
<dbReference type="PANTHER" id="PTHR14859:SF15">
    <property type="entry name" value="ENDONUCLEASE_EXONUCLEASE_PHOSPHATASE DOMAIN-CONTAINING PROTEIN"/>
    <property type="match status" value="1"/>
</dbReference>
<dbReference type="InterPro" id="IPR036691">
    <property type="entry name" value="Endo/exonu/phosph_ase_sf"/>
</dbReference>
<dbReference type="OrthoDB" id="9813425at2"/>
<dbReference type="InterPro" id="IPR005135">
    <property type="entry name" value="Endo/exonuclease/phosphatase"/>
</dbReference>
<dbReference type="GO" id="GO:0016020">
    <property type="term" value="C:membrane"/>
    <property type="evidence" value="ECO:0007669"/>
    <property type="project" value="GOC"/>
</dbReference>
<reference evidence="3" key="1">
    <citation type="submission" date="2016-10" db="EMBL/GenBank/DDBJ databases">
        <authorList>
            <person name="Varghese N."/>
            <person name="Submissions S."/>
        </authorList>
    </citation>
    <scope>NUCLEOTIDE SEQUENCE [LARGE SCALE GENOMIC DNA]</scope>
    <source>
        <strain evidence="3">CGMCC 1.10683</strain>
    </source>
</reference>
<proteinExistence type="predicted"/>
<dbReference type="GO" id="GO:0006506">
    <property type="term" value="P:GPI anchor biosynthetic process"/>
    <property type="evidence" value="ECO:0007669"/>
    <property type="project" value="TreeGrafter"/>
</dbReference>
<keyword evidence="2" id="KW-0540">Nuclease</keyword>
<dbReference type="GO" id="GO:0004527">
    <property type="term" value="F:exonuclease activity"/>
    <property type="evidence" value="ECO:0007669"/>
    <property type="project" value="UniProtKB-KW"/>
</dbReference>
<dbReference type="InterPro" id="IPR051916">
    <property type="entry name" value="GPI-anchor_lipid_remodeler"/>
</dbReference>
<evidence type="ECO:0000259" key="1">
    <source>
        <dbReference type="Pfam" id="PF03372"/>
    </source>
</evidence>
<dbReference type="Pfam" id="PF03372">
    <property type="entry name" value="Exo_endo_phos"/>
    <property type="match status" value="1"/>
</dbReference>
<keyword evidence="2" id="KW-0255">Endonuclease</keyword>
<dbReference type="SUPFAM" id="SSF56219">
    <property type="entry name" value="DNase I-like"/>
    <property type="match status" value="1"/>
</dbReference>
<keyword evidence="3" id="KW-1185">Reference proteome</keyword>
<accession>A0A1I6S5I0</accession>
<dbReference type="GO" id="GO:0004519">
    <property type="term" value="F:endonuclease activity"/>
    <property type="evidence" value="ECO:0007669"/>
    <property type="project" value="UniProtKB-KW"/>
</dbReference>
<evidence type="ECO:0000313" key="2">
    <source>
        <dbReference type="EMBL" id="SFS72225.1"/>
    </source>
</evidence>
<keyword evidence="2" id="KW-0378">Hydrolase</keyword>
<dbReference type="PANTHER" id="PTHR14859">
    <property type="entry name" value="CALCOFLUOR WHITE HYPERSENSITIVE PROTEIN PRECURSOR"/>
    <property type="match status" value="1"/>
</dbReference>
<protein>
    <submittedName>
        <fullName evidence="2">Metal-dependent hydrolase, endonuclease/exonuclease/phosphatase family</fullName>
    </submittedName>
</protein>
<organism evidence="2 3">
    <name type="scientific">Brevundimonas viscosa</name>
    <dbReference type="NCBI Taxonomy" id="871741"/>
    <lineage>
        <taxon>Bacteria</taxon>
        <taxon>Pseudomonadati</taxon>
        <taxon>Pseudomonadota</taxon>
        <taxon>Alphaproteobacteria</taxon>
        <taxon>Caulobacterales</taxon>
        <taxon>Caulobacteraceae</taxon>
        <taxon>Brevundimonas</taxon>
    </lineage>
</organism>
<keyword evidence="2" id="KW-0269">Exonuclease</keyword>
<dbReference type="EMBL" id="FOZV01000004">
    <property type="protein sequence ID" value="SFS72225.1"/>
    <property type="molecule type" value="Genomic_DNA"/>
</dbReference>
<dbReference type="AlphaFoldDB" id="A0A1I6S5I0"/>
<dbReference type="Gene3D" id="3.60.10.10">
    <property type="entry name" value="Endonuclease/exonuclease/phosphatase"/>
    <property type="match status" value="1"/>
</dbReference>
<feature type="domain" description="Endonuclease/exonuclease/phosphatase" evidence="1">
    <location>
        <begin position="5"/>
        <end position="233"/>
    </location>
</feature>
<dbReference type="RefSeq" id="WP_092310297.1">
    <property type="nucleotide sequence ID" value="NZ_FOZV01000004.1"/>
</dbReference>
<evidence type="ECO:0000313" key="3">
    <source>
        <dbReference type="Proteomes" id="UP000198788"/>
    </source>
</evidence>